<proteinExistence type="predicted"/>
<comment type="caution">
    <text evidence="1">The sequence shown here is derived from an EMBL/GenBank/DDBJ whole genome shotgun (WGS) entry which is preliminary data.</text>
</comment>
<gene>
    <name evidence="1" type="ORF">C8E01_11371</name>
</gene>
<accession>A0A2U1ART3</accession>
<dbReference type="Proteomes" id="UP000245466">
    <property type="component" value="Unassembled WGS sequence"/>
</dbReference>
<evidence type="ECO:0000313" key="1">
    <source>
        <dbReference type="EMBL" id="PVY39083.1"/>
    </source>
</evidence>
<evidence type="ECO:0000313" key="2">
    <source>
        <dbReference type="Proteomes" id="UP000245466"/>
    </source>
</evidence>
<protein>
    <submittedName>
        <fullName evidence="1">Uncharacterized protein</fullName>
    </submittedName>
</protein>
<dbReference type="AlphaFoldDB" id="A0A2U1ART3"/>
<organism evidence="1 2">
    <name type="scientific">Pontibacter virosus</name>
    <dbReference type="NCBI Taxonomy" id="1765052"/>
    <lineage>
        <taxon>Bacteria</taxon>
        <taxon>Pseudomonadati</taxon>
        <taxon>Bacteroidota</taxon>
        <taxon>Cytophagia</taxon>
        <taxon>Cytophagales</taxon>
        <taxon>Hymenobacteraceae</taxon>
        <taxon>Pontibacter</taxon>
    </lineage>
</organism>
<keyword evidence="2" id="KW-1185">Reference proteome</keyword>
<sequence>MFCFVLQNIYSVSNGLCMYSNLCCFIASPVRRSLTFFLDEKIEGPYPHSLTALDRGPPLHPQHKIVASAPG</sequence>
<dbReference type="EMBL" id="QEKI01000013">
    <property type="protein sequence ID" value="PVY39083.1"/>
    <property type="molecule type" value="Genomic_DNA"/>
</dbReference>
<reference evidence="1 2" key="1">
    <citation type="submission" date="2018-04" db="EMBL/GenBank/DDBJ databases">
        <title>Genomic Encyclopedia of Type Strains, Phase IV (KMG-IV): sequencing the most valuable type-strain genomes for metagenomic binning, comparative biology and taxonomic classification.</title>
        <authorList>
            <person name="Goeker M."/>
        </authorList>
    </citation>
    <scope>NUCLEOTIDE SEQUENCE [LARGE SCALE GENOMIC DNA]</scope>
    <source>
        <strain evidence="1 2">DSM 100231</strain>
    </source>
</reference>
<name>A0A2U1ART3_9BACT</name>